<feature type="domain" description="GOLD" evidence="3">
    <location>
        <begin position="403"/>
        <end position="546"/>
    </location>
</feature>
<dbReference type="Gene3D" id="2.60.120.680">
    <property type="entry name" value="GOLD domain"/>
    <property type="match status" value="1"/>
</dbReference>
<feature type="region of interest" description="Disordered" evidence="2">
    <location>
        <begin position="247"/>
        <end position="307"/>
    </location>
</feature>
<reference evidence="4" key="1">
    <citation type="submission" date="2025-08" db="UniProtKB">
        <authorList>
            <consortium name="Ensembl"/>
        </authorList>
    </citation>
    <scope>IDENTIFICATION</scope>
</reference>
<keyword evidence="1" id="KW-0007">Acetylation</keyword>
<dbReference type="Proteomes" id="UP000694408">
    <property type="component" value="Unplaced"/>
</dbReference>
<name>A0A8C5JAJ8_JUNHY</name>
<reference evidence="4" key="2">
    <citation type="submission" date="2025-09" db="UniProtKB">
        <authorList>
            <consortium name="Ensembl"/>
        </authorList>
    </citation>
    <scope>IDENTIFICATION</scope>
</reference>
<evidence type="ECO:0000256" key="2">
    <source>
        <dbReference type="SAM" id="MobiDB-lite"/>
    </source>
</evidence>
<dbReference type="AlphaFoldDB" id="A0A8C5JAJ8"/>
<feature type="region of interest" description="Disordered" evidence="2">
    <location>
        <begin position="190"/>
        <end position="213"/>
    </location>
</feature>
<dbReference type="PROSITE" id="PS50866">
    <property type="entry name" value="GOLD"/>
    <property type="match status" value="1"/>
</dbReference>
<dbReference type="Pfam" id="PF13897">
    <property type="entry name" value="GOLD_2"/>
    <property type="match status" value="1"/>
</dbReference>
<feature type="region of interest" description="Disordered" evidence="2">
    <location>
        <begin position="33"/>
        <end position="131"/>
    </location>
</feature>
<dbReference type="PANTHER" id="PTHR22973:SF3">
    <property type="entry name" value="PROTEIN TMED8"/>
    <property type="match status" value="1"/>
</dbReference>
<feature type="compositionally biased region" description="Acidic residues" evidence="2">
    <location>
        <begin position="463"/>
        <end position="476"/>
    </location>
</feature>
<dbReference type="InterPro" id="IPR052269">
    <property type="entry name" value="Golgi-PI4KB_interaction"/>
</dbReference>
<evidence type="ECO:0000259" key="3">
    <source>
        <dbReference type="PROSITE" id="PS50866"/>
    </source>
</evidence>
<evidence type="ECO:0000313" key="5">
    <source>
        <dbReference type="Proteomes" id="UP000694408"/>
    </source>
</evidence>
<dbReference type="OMA" id="KPSCATH"/>
<feature type="compositionally biased region" description="Low complexity" evidence="2">
    <location>
        <begin position="278"/>
        <end position="288"/>
    </location>
</feature>
<sequence length="548" mass="59363">MCPKSVTPMAGRLEQLAWMRRRPLMPLALKHSWAGKRRERDRPVPLPPPAALARTRSSEGGGFPPGPQPRTWYWGKPSCATHSATSSALQARKGHTARGPPGPTGSGCGPSAAPAPAGPGRGSTGPIPGRRVLPGPVTPATIASWRCAPFSLPPLLPCCQPAAPPAPRRSAELNVDWLRCREGRLRDEHRGATISPRPGSHAPARVFPSPALGCFRPPRSGRARVFPAARRAVPMSDALSAAAGCRCEPPAGDTAPRGPAENEDSAQKPEPADQLVDSLESSTSQSGSQAGVHLSADTTEHSKEEIGTLGDQNVAVLEEKLPDQIKSLKKEAVRLTSYHVPQGVGDIVMIQSDHTGAVDILSAELETADLLGEQRKAQPPPLAAPTMWTTEKMKEFKAKMGKEKNGRMVVKRGEVVTVRVPTHPDGKCICWEFATDDYDIGFGVYFDWTTVTSTAITVQVSESSDEEDEDEDEEIEGLSPVGDVERGSKSYLRNRYGEVMPVYRRNSHREVQAGSHEYPGEGIYLLKFDNSYSLLRNKTLFFHVYYTS</sequence>
<dbReference type="Ensembl" id="ENSJHYT00000018738.1">
    <property type="protein sequence ID" value="ENSJHYP00000015529.1"/>
    <property type="gene ID" value="ENSJHYG00000011925.1"/>
</dbReference>
<feature type="compositionally biased region" description="Polar residues" evidence="2">
    <location>
        <begin position="80"/>
        <end position="89"/>
    </location>
</feature>
<dbReference type="PANTHER" id="PTHR22973">
    <property type="entry name" value="LD35087P"/>
    <property type="match status" value="1"/>
</dbReference>
<keyword evidence="5" id="KW-1185">Reference proteome</keyword>
<accession>A0A8C5JAJ8</accession>
<evidence type="ECO:0000256" key="1">
    <source>
        <dbReference type="ARBA" id="ARBA00022990"/>
    </source>
</evidence>
<dbReference type="InterPro" id="IPR036598">
    <property type="entry name" value="GOLD_dom_sf"/>
</dbReference>
<organism evidence="4 5">
    <name type="scientific">Junco hyemalis</name>
    <name type="common">Dark-eyed junco</name>
    <dbReference type="NCBI Taxonomy" id="40217"/>
    <lineage>
        <taxon>Eukaryota</taxon>
        <taxon>Metazoa</taxon>
        <taxon>Chordata</taxon>
        <taxon>Craniata</taxon>
        <taxon>Vertebrata</taxon>
        <taxon>Euteleostomi</taxon>
        <taxon>Archelosauria</taxon>
        <taxon>Archosauria</taxon>
        <taxon>Dinosauria</taxon>
        <taxon>Saurischia</taxon>
        <taxon>Theropoda</taxon>
        <taxon>Coelurosauria</taxon>
        <taxon>Aves</taxon>
        <taxon>Neognathae</taxon>
        <taxon>Neoaves</taxon>
        <taxon>Telluraves</taxon>
        <taxon>Australaves</taxon>
        <taxon>Passeriformes</taxon>
        <taxon>Passerellidae</taxon>
        <taxon>Junco</taxon>
    </lineage>
</organism>
<protein>
    <submittedName>
        <fullName evidence="4">Transmembrane p24 trafficking protein family member 8</fullName>
    </submittedName>
</protein>
<proteinExistence type="predicted"/>
<evidence type="ECO:0000313" key="4">
    <source>
        <dbReference type="Ensembl" id="ENSJHYP00000015529.1"/>
    </source>
</evidence>
<feature type="region of interest" description="Disordered" evidence="2">
    <location>
        <begin position="460"/>
        <end position="480"/>
    </location>
</feature>
<dbReference type="InterPro" id="IPR009038">
    <property type="entry name" value="GOLD_dom"/>
</dbReference>
<dbReference type="SUPFAM" id="SSF101576">
    <property type="entry name" value="Supernatant protein factor (SPF), C-terminal domain"/>
    <property type="match status" value="1"/>
</dbReference>